<sequence>MEQNAPEKKIPSTHANASNLVPKEERLSLIHLIAQSAFFLIQGKLSNAVNNLVFSTSSLMYVSMRREYVSLCPVNIPLNIPV</sequence>
<reference evidence="1" key="1">
    <citation type="journal article" date="2020" name="Nature">
        <title>Giant virus diversity and host interactions through global metagenomics.</title>
        <authorList>
            <person name="Schulz F."/>
            <person name="Roux S."/>
            <person name="Paez-Espino D."/>
            <person name="Jungbluth S."/>
            <person name="Walsh D.A."/>
            <person name="Denef V.J."/>
            <person name="McMahon K.D."/>
            <person name="Konstantinidis K.T."/>
            <person name="Eloe-Fadrosh E.A."/>
            <person name="Kyrpides N.C."/>
            <person name="Woyke T."/>
        </authorList>
    </citation>
    <scope>NUCLEOTIDE SEQUENCE</scope>
    <source>
        <strain evidence="1">GVMAG-M-3300009149-34</strain>
    </source>
</reference>
<protein>
    <submittedName>
        <fullName evidence="1">Uncharacterized protein</fullName>
    </submittedName>
</protein>
<dbReference type="AlphaFoldDB" id="A0A6C0ET22"/>
<proteinExistence type="predicted"/>
<name>A0A6C0ET22_9ZZZZ</name>
<evidence type="ECO:0000313" key="1">
    <source>
        <dbReference type="EMBL" id="QHT30435.1"/>
    </source>
</evidence>
<organism evidence="1">
    <name type="scientific">viral metagenome</name>
    <dbReference type="NCBI Taxonomy" id="1070528"/>
    <lineage>
        <taxon>unclassified sequences</taxon>
        <taxon>metagenomes</taxon>
        <taxon>organismal metagenomes</taxon>
    </lineage>
</organism>
<dbReference type="EMBL" id="MN738899">
    <property type="protein sequence ID" value="QHT30435.1"/>
    <property type="molecule type" value="Genomic_DNA"/>
</dbReference>
<accession>A0A6C0ET22</accession>